<comment type="caution">
    <text evidence="2">The sequence shown here is derived from an EMBL/GenBank/DDBJ whole genome shotgun (WGS) entry which is preliminary data.</text>
</comment>
<evidence type="ECO:0000313" key="3">
    <source>
        <dbReference type="Proteomes" id="UP000193560"/>
    </source>
</evidence>
<proteinExistence type="predicted"/>
<feature type="region of interest" description="Disordered" evidence="1">
    <location>
        <begin position="22"/>
        <end position="83"/>
    </location>
</feature>
<evidence type="ECO:0000256" key="1">
    <source>
        <dbReference type="SAM" id="MobiDB-lite"/>
    </source>
</evidence>
<protein>
    <submittedName>
        <fullName evidence="2">Uncharacterized protein</fullName>
    </submittedName>
</protein>
<keyword evidence="3" id="KW-1185">Reference proteome</keyword>
<dbReference type="Proteomes" id="UP000193560">
    <property type="component" value="Unassembled WGS sequence"/>
</dbReference>
<gene>
    <name evidence="2" type="ORF">BCR42DRAFT_106228</name>
</gene>
<feature type="compositionally biased region" description="Polar residues" evidence="1">
    <location>
        <begin position="114"/>
        <end position="125"/>
    </location>
</feature>
<dbReference type="AlphaFoldDB" id="A0A1X2I779"/>
<dbReference type="EMBL" id="MCGE01000023">
    <property type="protein sequence ID" value="ORZ10786.1"/>
    <property type="molecule type" value="Genomic_DNA"/>
</dbReference>
<feature type="compositionally biased region" description="Basic and acidic residues" evidence="1">
    <location>
        <begin position="42"/>
        <end position="61"/>
    </location>
</feature>
<reference evidence="2 3" key="1">
    <citation type="submission" date="2016-07" db="EMBL/GenBank/DDBJ databases">
        <title>Pervasive Adenine N6-methylation of Active Genes in Fungi.</title>
        <authorList>
            <consortium name="DOE Joint Genome Institute"/>
            <person name="Mondo S.J."/>
            <person name="Dannebaum R.O."/>
            <person name="Kuo R.C."/>
            <person name="Labutti K."/>
            <person name="Haridas S."/>
            <person name="Kuo A."/>
            <person name="Salamov A."/>
            <person name="Ahrendt S.R."/>
            <person name="Lipzen A."/>
            <person name="Sullivan W."/>
            <person name="Andreopoulos W.B."/>
            <person name="Clum A."/>
            <person name="Lindquist E."/>
            <person name="Daum C."/>
            <person name="Ramamoorthy G.K."/>
            <person name="Gryganskyi A."/>
            <person name="Culley D."/>
            <person name="Magnuson J.K."/>
            <person name="James T.Y."/>
            <person name="O'Malley M.A."/>
            <person name="Stajich J.E."/>
            <person name="Spatafora J.W."/>
            <person name="Visel A."/>
            <person name="Grigoriev I.V."/>
        </authorList>
    </citation>
    <scope>NUCLEOTIDE SEQUENCE [LARGE SCALE GENOMIC DNA]</scope>
    <source>
        <strain evidence="2 3">NRRL 1336</strain>
    </source>
</reference>
<name>A0A1X2I779_9FUNG</name>
<evidence type="ECO:0000313" key="2">
    <source>
        <dbReference type="EMBL" id="ORZ10786.1"/>
    </source>
</evidence>
<accession>A0A1X2I779</accession>
<feature type="region of interest" description="Disordered" evidence="1">
    <location>
        <begin position="114"/>
        <end position="141"/>
    </location>
</feature>
<organism evidence="2 3">
    <name type="scientific">Absidia repens</name>
    <dbReference type="NCBI Taxonomy" id="90262"/>
    <lineage>
        <taxon>Eukaryota</taxon>
        <taxon>Fungi</taxon>
        <taxon>Fungi incertae sedis</taxon>
        <taxon>Mucoromycota</taxon>
        <taxon>Mucoromycotina</taxon>
        <taxon>Mucoromycetes</taxon>
        <taxon>Mucorales</taxon>
        <taxon>Cunninghamellaceae</taxon>
        <taxon>Absidia</taxon>
    </lineage>
</organism>
<sequence>MVVDSVIRWIDKGMKNDYQFANNQSGAQVDRGRQMSPSPRSTAEEHEQQNRMDTTELHTDEISSPARSTLPAELAKDKEVSGSTTLISLQDDLTKLFTHVSLERLQQDLKSYQTNQGKLSNQHYASKSDDEDSFYSAASDSLTDDSLSSKVQAVIDSLEGKNNNANTQVYGKKI</sequence>